<dbReference type="Proteomes" id="UP000677668">
    <property type="component" value="Chromosome 2"/>
</dbReference>
<evidence type="ECO:0000313" key="2">
    <source>
        <dbReference type="EMBL" id="QUV95661.1"/>
    </source>
</evidence>
<name>A0ABX8B7Y1_9BACT</name>
<dbReference type="EMBL" id="CP072643">
    <property type="protein sequence ID" value="QUV95661.1"/>
    <property type="molecule type" value="Genomic_DNA"/>
</dbReference>
<sequence length="375" mass="39952">MPLPVPTDLPPSVFPEVLPPHAGAWLCVVDVEGMVRQWSVGGVDGWRDRFALGSVAKLVVALVVQSLEEHELVRLDEPLLPGCPVTLRCLLRHTAGLPDVLPSSSLDLAQALSSRLLPPETAFSYSNLGFAVIGAWLVSRTGQPVSALAARHVFAPHAMDRASLRDDVLGAAGGLTATGEDVARLLKGLLCAPSLLKSLVTATVNVPGQPGLSAGLGCFRRVCGDTWLVEHEGFTGDAACVVCLAPEAGWGYAMLTKGWPYRLRRTRNQLESAWFGLLPAAEMPLRRLPAAAAARYVGDYVNGPRHVRIVSRENGLHLERAGQRFPLVQAGEEHLAVAVPLRDRPPTIAVVTGADGCAVALYPFGSLRALCRSFG</sequence>
<dbReference type="PANTHER" id="PTHR46825">
    <property type="entry name" value="D-ALANYL-D-ALANINE-CARBOXYPEPTIDASE/ENDOPEPTIDASE AMPH"/>
    <property type="match status" value="1"/>
</dbReference>
<evidence type="ECO:0000259" key="1">
    <source>
        <dbReference type="Pfam" id="PF00144"/>
    </source>
</evidence>
<accession>A0ABX8B7Y1</accession>
<dbReference type="InterPro" id="IPR012338">
    <property type="entry name" value="Beta-lactam/transpept-like"/>
</dbReference>
<dbReference type="PANTHER" id="PTHR46825:SF9">
    <property type="entry name" value="BETA-LACTAMASE-RELATED DOMAIN-CONTAINING PROTEIN"/>
    <property type="match status" value="1"/>
</dbReference>
<gene>
    <name evidence="2" type="ORF">J8C05_12595</name>
</gene>
<proteinExistence type="predicted"/>
<feature type="domain" description="Beta-lactamase-related" evidence="1">
    <location>
        <begin position="42"/>
        <end position="269"/>
    </location>
</feature>
<dbReference type="InterPro" id="IPR001466">
    <property type="entry name" value="Beta-lactam-related"/>
</dbReference>
<keyword evidence="3" id="KW-1185">Reference proteome</keyword>
<organism evidence="2 3">
    <name type="scientific">Chloracidobacterium sp. N</name>
    <dbReference type="NCBI Taxonomy" id="2821540"/>
    <lineage>
        <taxon>Bacteria</taxon>
        <taxon>Pseudomonadati</taxon>
        <taxon>Acidobacteriota</taxon>
        <taxon>Terriglobia</taxon>
        <taxon>Terriglobales</taxon>
        <taxon>Acidobacteriaceae</taxon>
        <taxon>Chloracidobacterium</taxon>
        <taxon>Chloracidobacterium aggregatum</taxon>
    </lineage>
</organism>
<dbReference type="SUPFAM" id="SSF56601">
    <property type="entry name" value="beta-lactamase/transpeptidase-like"/>
    <property type="match status" value="1"/>
</dbReference>
<dbReference type="RefSeq" id="WP_211423875.1">
    <property type="nucleotide sequence ID" value="NZ_CP072643.1"/>
</dbReference>
<dbReference type="Gene3D" id="3.40.710.10">
    <property type="entry name" value="DD-peptidase/beta-lactamase superfamily"/>
    <property type="match status" value="1"/>
</dbReference>
<dbReference type="Pfam" id="PF00144">
    <property type="entry name" value="Beta-lactamase"/>
    <property type="match status" value="1"/>
</dbReference>
<evidence type="ECO:0000313" key="3">
    <source>
        <dbReference type="Proteomes" id="UP000677668"/>
    </source>
</evidence>
<reference evidence="2 3" key="1">
    <citation type="submission" date="2021-03" db="EMBL/GenBank/DDBJ databases">
        <title>Genomic and phenotypic characterization of Chloracidobacterium isolates provides evidence for multiple species.</title>
        <authorList>
            <person name="Saini M.K."/>
            <person name="Costas A.M.G."/>
            <person name="Tank M."/>
            <person name="Bryant D.A."/>
        </authorList>
    </citation>
    <scope>NUCLEOTIDE SEQUENCE [LARGE SCALE GENOMIC DNA]</scope>
    <source>
        <strain evidence="2 3">N</strain>
    </source>
</reference>
<protein>
    <submittedName>
        <fullName evidence="2">Beta-lactamase family protein</fullName>
    </submittedName>
</protein>
<dbReference type="InterPro" id="IPR050491">
    <property type="entry name" value="AmpC-like"/>
</dbReference>